<evidence type="ECO:0000256" key="3">
    <source>
        <dbReference type="ARBA" id="ARBA00001966"/>
    </source>
</evidence>
<proteinExistence type="inferred from homology"/>
<dbReference type="NCBIfam" id="NF001862">
    <property type="entry name" value="PRK00601.1"/>
    <property type="match status" value="1"/>
</dbReference>
<comment type="catalytic activity">
    <reaction evidence="26">
        <text>dUTP + H2O = dUMP + diphosphate + H(+)</text>
        <dbReference type="Rhea" id="RHEA:10248"/>
        <dbReference type="ChEBI" id="CHEBI:15377"/>
        <dbReference type="ChEBI" id="CHEBI:15378"/>
        <dbReference type="ChEBI" id="CHEBI:33019"/>
        <dbReference type="ChEBI" id="CHEBI:61555"/>
        <dbReference type="ChEBI" id="CHEBI:246422"/>
        <dbReference type="EC" id="3.6.1.23"/>
    </reaction>
</comment>
<evidence type="ECO:0000256" key="7">
    <source>
        <dbReference type="ARBA" id="ARBA00005142"/>
    </source>
</evidence>
<evidence type="ECO:0000256" key="19">
    <source>
        <dbReference type="ARBA" id="ARBA00022842"/>
    </source>
</evidence>
<dbReference type="InterPro" id="IPR029054">
    <property type="entry name" value="dUTPase-like"/>
</dbReference>
<evidence type="ECO:0000256" key="11">
    <source>
        <dbReference type="ARBA" id="ARBA00012379"/>
    </source>
</evidence>
<dbReference type="Pfam" id="PF01077">
    <property type="entry name" value="NIR_SIR"/>
    <property type="match status" value="1"/>
</dbReference>
<dbReference type="Gene3D" id="2.70.40.10">
    <property type="match status" value="1"/>
</dbReference>
<dbReference type="InterPro" id="IPR052034">
    <property type="entry name" value="NasD-like"/>
</dbReference>
<comment type="function">
    <text evidence="5">This enzyme is involved in nucleotide metabolism: it produces dUMP, the immediate precursor of thymidine nucleotides and it decreases the intracellular concentration of dUTP so that uracil cannot be incorporated into DNA.</text>
</comment>
<evidence type="ECO:0000256" key="23">
    <source>
        <dbReference type="ARBA" id="ARBA00023063"/>
    </source>
</evidence>
<dbReference type="Pfam" id="PF03460">
    <property type="entry name" value="NIR_SIR_ferr"/>
    <property type="match status" value="1"/>
</dbReference>
<dbReference type="GO" id="GO:0046081">
    <property type="term" value="P:dUTP catabolic process"/>
    <property type="evidence" value="ECO:0007669"/>
    <property type="project" value="InterPro"/>
</dbReference>
<dbReference type="Gene3D" id="3.90.480.10">
    <property type="entry name" value="Sulfite Reductase Hemoprotein,Domain 2"/>
    <property type="match status" value="1"/>
</dbReference>
<dbReference type="STRING" id="39966.A0A369JMU4"/>
<dbReference type="SUPFAM" id="SSF50022">
    <property type="entry name" value="ISP domain"/>
    <property type="match status" value="1"/>
</dbReference>
<dbReference type="PRINTS" id="PR00368">
    <property type="entry name" value="FADPNR"/>
</dbReference>
<dbReference type="InterPro" id="IPR036188">
    <property type="entry name" value="FAD/NAD-bd_sf"/>
</dbReference>
<comment type="cofactor">
    <cofactor evidence="1">
        <name>siroheme</name>
        <dbReference type="ChEBI" id="CHEBI:60052"/>
    </cofactor>
</comment>
<keyword evidence="24" id="KW-0546">Nucleotide metabolism</keyword>
<dbReference type="Gene3D" id="2.102.10.10">
    <property type="entry name" value="Rieske [2Fe-2S] iron-sulphur domain"/>
    <property type="match status" value="1"/>
</dbReference>
<evidence type="ECO:0000256" key="26">
    <source>
        <dbReference type="ARBA" id="ARBA00047686"/>
    </source>
</evidence>
<comment type="cofactor">
    <cofactor evidence="4">
        <name>FAD</name>
        <dbReference type="ChEBI" id="CHEBI:57692"/>
    </cofactor>
</comment>
<keyword evidence="13" id="KW-0349">Heme</keyword>
<comment type="subunit">
    <text evidence="10">Homotrimer.</text>
</comment>
<dbReference type="InterPro" id="IPR007419">
    <property type="entry name" value="BFD-like_2Fe2S-bd_dom"/>
</dbReference>
<keyword evidence="22" id="KW-0411">Iron-sulfur</keyword>
<dbReference type="Pfam" id="PF07992">
    <property type="entry name" value="Pyr_redox_2"/>
    <property type="match status" value="1"/>
</dbReference>
<dbReference type="GO" id="GO:0008942">
    <property type="term" value="F:nitrite reductase [NAD(P)H] activity"/>
    <property type="evidence" value="ECO:0007669"/>
    <property type="project" value="InterPro"/>
</dbReference>
<dbReference type="CDD" id="cd19944">
    <property type="entry name" value="NirB_Fer2_BFD-like_2"/>
    <property type="match status" value="1"/>
</dbReference>
<evidence type="ECO:0000256" key="27">
    <source>
        <dbReference type="SAM" id="MobiDB-lite"/>
    </source>
</evidence>
<dbReference type="PROSITE" id="PS51300">
    <property type="entry name" value="NIRD"/>
    <property type="match status" value="1"/>
</dbReference>
<dbReference type="InterPro" id="IPR036922">
    <property type="entry name" value="Rieske_2Fe-2S_sf"/>
</dbReference>
<keyword evidence="21" id="KW-0408">Iron</keyword>
<sequence>MHVEHRRHMVMTSEVENNSRHEQDKLHHQQVVVVGFGMVGIAFVEKLLTYDEEGTNGKTYAITIIGEEPQTAYNRVGLTQYLSHRSPQDLSLHPQEWYSSHKSGRLAYYTGDPVERIDSKERKVLTSKGIAIPYDICVLATGSSAALPLYVPPFRAQRTRGVFVYRTVADLDRMISFTDTKAVNRVTVVGGGLLGLEAAKALLDLGTVPHVALIERNKWVLSRQLDADAGRMVLDQVRALNVEVLLETRVKDLDTVVEDDAEIVKGLQLEDGRSFPCDMIVFAIGIKPRDELASVSGMTKDIKGGFLVNDDLSTSVSDVYAIGECASWKGETYGLIAPGIEMADILAFNLTEGFSHRMRAMASPDLSTKLKLMGVNVASFGDYFADNKPAGAVATSHRRTKNAQMPIIDQGNTNASLVRALCYHDPFSYVYKKYLFSADGKYLLGGMMIGDVTDYTKLVSIVKKRKPLEVPPGQLILGVPRKEGESDGDDLDEDAQICSCHNVPKSAITSCVAAGCTSFGELKTKTKIGTGCGGCVPLATSIFNAQMKNAGHSVTNDICAHFKKTRRQLFLIVKVKKLKSFHEIMAVAGENPSSIGCEVCKPAVASILASLHNEFVMSAKHHQNQDTNDKYLANIQRNGTYSVIPRIAGGEITPAKLKVLAEVGEKYGLYTKITGAQRIDLFGAAKQDLPDIWEELGHAGFQSGHGYGKALRTVKSCVGTSWCRFGIGDSVGFAVELEDRYKGIRAPHKLKGGVSGCVRECAEAQSKDFGVIATSKGWNVYIGGNGGAKPRHAELLATDVSRKKAIRLIDRFIMLYIESADRLQRTARWVESLGENGQNGLDYLKKVIIDDSLGICSDLDQAMDALVGTYFDEWAEVVRSPEKRALFRQFANTTETRPGMETIQERGQTRPIDWPAEAAPLKFRSNTIRGTWEWRTVAKLKDLNPSSEGSSSIVIKYSDTQIAIFRLANGILYATQQVCPHRRAFVLADGLIGDTADGKPYVSCPLHKRNFDLQSGDCLNDEEYKIITFEVKEESGDVLLKLPEPPLLDEVLGTSKWMVKQAKDQVLILGSKHIEIVGPPEDRVPEVGLSNGCSKDACTSGAPKDAFSFRLTSMSDIPQVKKRRMSPDTPHAPPAPLTNLLIKRLSEKARLPTRGSPLSAGYDLYSAEDKVIPAHGKALIDTQISIAVPPGTYGRVAPRSGLASKFMIDTGAGVIDADYRGVVFVLLFNLSDQDFQVKEGDRIAQLIIERIYTPEVLEVDDLDETIRGAGGFGSTGGHEHLVTLSS</sequence>
<dbReference type="EMBL" id="LUEZ02000047">
    <property type="protein sequence ID" value="RDB23178.1"/>
    <property type="molecule type" value="Genomic_DNA"/>
</dbReference>
<comment type="cofactor">
    <cofactor evidence="2">
        <name>Mg(2+)</name>
        <dbReference type="ChEBI" id="CHEBI:18420"/>
    </cofactor>
</comment>
<comment type="similarity">
    <text evidence="9">Belongs to the nitrite and sulfite reductase 4Fe-4S domain family.</text>
</comment>
<keyword evidence="16" id="KW-0479">Metal-binding</keyword>
<dbReference type="InterPro" id="IPR041854">
    <property type="entry name" value="BFD-like_2Fe2S-bd_dom_sf"/>
</dbReference>
<dbReference type="SUPFAM" id="SSF51283">
    <property type="entry name" value="dUTPase-like"/>
    <property type="match status" value="1"/>
</dbReference>
<dbReference type="PROSITE" id="PS00365">
    <property type="entry name" value="NIR_SIR"/>
    <property type="match status" value="1"/>
</dbReference>
<keyword evidence="15" id="KW-0001">2Fe-2S</keyword>
<comment type="caution">
    <text evidence="29">The sequence shown here is derived from an EMBL/GenBank/DDBJ whole genome shotgun (WGS) entry which is preliminary data.</text>
</comment>
<evidence type="ECO:0000256" key="17">
    <source>
        <dbReference type="ARBA" id="ARBA00022801"/>
    </source>
</evidence>
<dbReference type="FunFam" id="3.30.413.10:FF:000007">
    <property type="entry name" value="Nitrite reductase [NAD(P)H] large subunit"/>
    <property type="match status" value="1"/>
</dbReference>
<evidence type="ECO:0000256" key="22">
    <source>
        <dbReference type="ARBA" id="ARBA00023014"/>
    </source>
</evidence>
<protein>
    <recommendedName>
        <fullName evidence="11">dUTP diphosphatase</fullName>
        <ecNumber evidence="11">3.6.1.23</ecNumber>
    </recommendedName>
</protein>
<keyword evidence="30" id="KW-1185">Reference proteome</keyword>
<dbReference type="InterPro" id="IPR006067">
    <property type="entry name" value="NO2/SO3_Rdtase_4Fe4S_dom"/>
</dbReference>
<comment type="pathway">
    <text evidence="6">Nitrogen metabolism; nitrate reduction (assimilation).</text>
</comment>
<dbReference type="GO" id="GO:0004170">
    <property type="term" value="F:dUTP diphosphatase activity"/>
    <property type="evidence" value="ECO:0007669"/>
    <property type="project" value="UniProtKB-EC"/>
</dbReference>
<dbReference type="InterPro" id="IPR036136">
    <property type="entry name" value="Nit/Sulf_reduc_fer-like_dom_sf"/>
</dbReference>
<dbReference type="UniPathway" id="UPA00610">
    <property type="reaction ID" value="UER00666"/>
</dbReference>
<keyword evidence="20" id="KW-0560">Oxidoreductase</keyword>
<dbReference type="OrthoDB" id="432169at2759"/>
<dbReference type="InterPro" id="IPR012748">
    <property type="entry name" value="Rieske-like_NirD"/>
</dbReference>
<evidence type="ECO:0000256" key="24">
    <source>
        <dbReference type="ARBA" id="ARBA00023080"/>
    </source>
</evidence>
<dbReference type="CDD" id="cd07557">
    <property type="entry name" value="trimeric_dUTPase"/>
    <property type="match status" value="1"/>
</dbReference>
<dbReference type="InterPro" id="IPR033704">
    <property type="entry name" value="dUTPase_trimeric"/>
</dbReference>
<evidence type="ECO:0000256" key="5">
    <source>
        <dbReference type="ARBA" id="ARBA00003495"/>
    </source>
</evidence>
<dbReference type="GO" id="GO:0042128">
    <property type="term" value="P:nitrate assimilation"/>
    <property type="evidence" value="ECO:0007669"/>
    <property type="project" value="UniProtKB-UniPathway"/>
</dbReference>
<dbReference type="GO" id="GO:0051539">
    <property type="term" value="F:4 iron, 4 sulfur cluster binding"/>
    <property type="evidence" value="ECO:0007669"/>
    <property type="project" value="UniProtKB-KW"/>
</dbReference>
<dbReference type="Proteomes" id="UP000076154">
    <property type="component" value="Unassembled WGS sequence"/>
</dbReference>
<comment type="cofactor">
    <cofactor evidence="25">
        <name>[2Fe-2S] cluster</name>
        <dbReference type="ChEBI" id="CHEBI:190135"/>
    </cofactor>
</comment>
<dbReference type="Gene3D" id="3.30.413.10">
    <property type="entry name" value="Sulfite Reductase Hemoprotein, domain 1"/>
    <property type="match status" value="1"/>
</dbReference>
<dbReference type="PRINTS" id="PR00411">
    <property type="entry name" value="PNDRDTASEI"/>
</dbReference>
<dbReference type="Pfam" id="PF13806">
    <property type="entry name" value="Rieske_2"/>
    <property type="match status" value="1"/>
</dbReference>
<dbReference type="Gene3D" id="1.10.10.1100">
    <property type="entry name" value="BFD-like [2Fe-2S]-binding domain"/>
    <property type="match status" value="1"/>
</dbReference>
<dbReference type="InParanoid" id="A0A369JMU4"/>
<evidence type="ECO:0000256" key="2">
    <source>
        <dbReference type="ARBA" id="ARBA00001946"/>
    </source>
</evidence>
<dbReference type="GO" id="GO:0000287">
    <property type="term" value="F:magnesium ion binding"/>
    <property type="evidence" value="ECO:0007669"/>
    <property type="project" value="InterPro"/>
</dbReference>
<accession>A0A369JMU4</accession>
<dbReference type="UniPathway" id="UPA00653"/>
<dbReference type="InterPro" id="IPR006066">
    <property type="entry name" value="NO2/SO3_Rdtase_FeS/sirohaem_BS"/>
</dbReference>
<dbReference type="SUPFAM" id="SSF51905">
    <property type="entry name" value="FAD/NAD(P)-binding domain"/>
    <property type="match status" value="2"/>
</dbReference>
<dbReference type="CDD" id="cd03529">
    <property type="entry name" value="Rieske_NirD"/>
    <property type="match status" value="1"/>
</dbReference>
<dbReference type="SUPFAM" id="SSF56014">
    <property type="entry name" value="Nitrite and sulphite reductase 4Fe-4S domain-like"/>
    <property type="match status" value="1"/>
</dbReference>
<dbReference type="Gene3D" id="3.50.50.60">
    <property type="entry name" value="FAD/NAD(P)-binding domain"/>
    <property type="match status" value="2"/>
</dbReference>
<evidence type="ECO:0000313" key="29">
    <source>
        <dbReference type="EMBL" id="RDB23178.1"/>
    </source>
</evidence>
<keyword evidence="14" id="KW-0285">Flavoprotein</keyword>
<dbReference type="PRINTS" id="PR00397">
    <property type="entry name" value="SIROHAEM"/>
</dbReference>
<comment type="similarity">
    <text evidence="8">Belongs to the dUTPase family.</text>
</comment>
<evidence type="ECO:0000256" key="10">
    <source>
        <dbReference type="ARBA" id="ARBA00011233"/>
    </source>
</evidence>
<dbReference type="GO" id="GO:0020037">
    <property type="term" value="F:heme binding"/>
    <property type="evidence" value="ECO:0007669"/>
    <property type="project" value="InterPro"/>
</dbReference>
<comment type="pathway">
    <text evidence="7">Pyrimidine metabolism; dUMP biosynthesis; dUMP from dCTP (dUTP route): step 2/2.</text>
</comment>
<dbReference type="InterPro" id="IPR036157">
    <property type="entry name" value="dUTPase-like_sf"/>
</dbReference>
<dbReference type="InterPro" id="IPR008181">
    <property type="entry name" value="dUTPase"/>
</dbReference>
<dbReference type="GO" id="GO:0051537">
    <property type="term" value="F:2 iron, 2 sulfur cluster binding"/>
    <property type="evidence" value="ECO:0007669"/>
    <property type="project" value="UniProtKB-KW"/>
</dbReference>
<evidence type="ECO:0000256" key="1">
    <source>
        <dbReference type="ARBA" id="ARBA00001929"/>
    </source>
</evidence>
<dbReference type="EC" id="3.6.1.23" evidence="11"/>
<gene>
    <name evidence="29" type="primary">niiA</name>
    <name evidence="29" type="ORF">Hypma_009654</name>
</gene>
<organism evidence="29 30">
    <name type="scientific">Hypsizygus marmoreus</name>
    <name type="common">White beech mushroom</name>
    <name type="synonym">Agaricus marmoreus</name>
    <dbReference type="NCBI Taxonomy" id="39966"/>
    <lineage>
        <taxon>Eukaryota</taxon>
        <taxon>Fungi</taxon>
        <taxon>Dikarya</taxon>
        <taxon>Basidiomycota</taxon>
        <taxon>Agaricomycotina</taxon>
        <taxon>Agaricomycetes</taxon>
        <taxon>Agaricomycetidae</taxon>
        <taxon>Agaricales</taxon>
        <taxon>Tricholomatineae</taxon>
        <taxon>Lyophyllaceae</taxon>
        <taxon>Hypsizygus</taxon>
    </lineage>
</organism>
<evidence type="ECO:0000256" key="6">
    <source>
        <dbReference type="ARBA" id="ARBA00005096"/>
    </source>
</evidence>
<dbReference type="PANTHER" id="PTHR43809:SF1">
    <property type="entry name" value="NITRITE REDUCTASE (NADH) LARGE SUBUNIT"/>
    <property type="match status" value="1"/>
</dbReference>
<evidence type="ECO:0000256" key="16">
    <source>
        <dbReference type="ARBA" id="ARBA00022723"/>
    </source>
</evidence>
<evidence type="ECO:0000259" key="28">
    <source>
        <dbReference type="PROSITE" id="PS51296"/>
    </source>
</evidence>
<dbReference type="NCBIfam" id="TIGR00576">
    <property type="entry name" value="dut"/>
    <property type="match status" value="1"/>
</dbReference>
<evidence type="ECO:0000313" key="30">
    <source>
        <dbReference type="Proteomes" id="UP000076154"/>
    </source>
</evidence>
<dbReference type="Pfam" id="PF04324">
    <property type="entry name" value="Fer2_BFD"/>
    <property type="match status" value="1"/>
</dbReference>
<dbReference type="PROSITE" id="PS51296">
    <property type="entry name" value="RIESKE"/>
    <property type="match status" value="1"/>
</dbReference>
<dbReference type="NCBIfam" id="TIGR02378">
    <property type="entry name" value="nirD_assim_sml"/>
    <property type="match status" value="1"/>
</dbReference>
<feature type="domain" description="Rieske" evidence="28">
    <location>
        <begin position="932"/>
        <end position="1040"/>
    </location>
</feature>
<keyword evidence="18" id="KW-0274">FAD</keyword>
<evidence type="ECO:0000256" key="4">
    <source>
        <dbReference type="ARBA" id="ARBA00001974"/>
    </source>
</evidence>
<dbReference type="InterPro" id="IPR017941">
    <property type="entry name" value="Rieske_2Fe-2S"/>
</dbReference>
<name>A0A369JMU4_HYPMA</name>
<keyword evidence="17" id="KW-0378">Hydrolase</keyword>
<dbReference type="Pfam" id="PF00692">
    <property type="entry name" value="dUTPase"/>
    <property type="match status" value="1"/>
</dbReference>
<dbReference type="PANTHER" id="PTHR43809">
    <property type="entry name" value="NITRITE REDUCTASE (NADH) LARGE SUBUNIT"/>
    <property type="match status" value="1"/>
</dbReference>
<keyword evidence="23" id="KW-0534">Nitrate assimilation</keyword>
<evidence type="ECO:0000256" key="12">
    <source>
        <dbReference type="ARBA" id="ARBA00022485"/>
    </source>
</evidence>
<dbReference type="InterPro" id="IPR005117">
    <property type="entry name" value="NiRdtase/SiRdtase_haem-b_fer"/>
</dbReference>
<feature type="region of interest" description="Disordered" evidence="27">
    <location>
        <begin position="1"/>
        <end position="22"/>
    </location>
</feature>
<dbReference type="InterPro" id="IPR045854">
    <property type="entry name" value="NO2/SO3_Rdtase_4Fe4S_sf"/>
</dbReference>
<reference evidence="29" key="1">
    <citation type="submission" date="2018-04" db="EMBL/GenBank/DDBJ databases">
        <title>Whole genome sequencing of Hypsizygus marmoreus.</title>
        <authorList>
            <person name="Choi I.-G."/>
            <person name="Min B."/>
            <person name="Kim J.-G."/>
            <person name="Kim S."/>
            <person name="Oh Y.-L."/>
            <person name="Kong W.-S."/>
            <person name="Park H."/>
            <person name="Jeong J."/>
            <person name="Song E.-S."/>
        </authorList>
    </citation>
    <scope>NUCLEOTIDE SEQUENCE [LARGE SCALE GENOMIC DNA]</scope>
    <source>
        <strain evidence="29">51987-8</strain>
    </source>
</reference>
<comment type="cofactor">
    <cofactor evidence="3">
        <name>[4Fe-4S] cluster</name>
        <dbReference type="ChEBI" id="CHEBI:49883"/>
    </cofactor>
</comment>
<dbReference type="SUPFAM" id="SSF55124">
    <property type="entry name" value="Nitrite/Sulfite reductase N-terminal domain-like"/>
    <property type="match status" value="1"/>
</dbReference>
<keyword evidence="19" id="KW-0460">Magnesium</keyword>
<evidence type="ECO:0000256" key="18">
    <source>
        <dbReference type="ARBA" id="ARBA00022827"/>
    </source>
</evidence>
<evidence type="ECO:0000256" key="9">
    <source>
        <dbReference type="ARBA" id="ARBA00010429"/>
    </source>
</evidence>
<evidence type="ECO:0000256" key="20">
    <source>
        <dbReference type="ARBA" id="ARBA00023002"/>
    </source>
</evidence>
<evidence type="ECO:0000256" key="14">
    <source>
        <dbReference type="ARBA" id="ARBA00022630"/>
    </source>
</evidence>
<evidence type="ECO:0000256" key="13">
    <source>
        <dbReference type="ARBA" id="ARBA00022617"/>
    </source>
</evidence>
<evidence type="ECO:0000256" key="21">
    <source>
        <dbReference type="ARBA" id="ARBA00023004"/>
    </source>
</evidence>
<evidence type="ECO:0000256" key="8">
    <source>
        <dbReference type="ARBA" id="ARBA00006581"/>
    </source>
</evidence>
<dbReference type="FunFam" id="2.70.40.10:FF:000004">
    <property type="entry name" value="Deoxyuridine triphosphatase"/>
    <property type="match status" value="1"/>
</dbReference>
<evidence type="ECO:0000256" key="25">
    <source>
        <dbReference type="ARBA" id="ARBA00034078"/>
    </source>
</evidence>
<evidence type="ECO:0000256" key="15">
    <source>
        <dbReference type="ARBA" id="ARBA00022714"/>
    </source>
</evidence>
<dbReference type="InterPro" id="IPR023753">
    <property type="entry name" value="FAD/NAD-binding_dom"/>
</dbReference>
<dbReference type="GO" id="GO:0006226">
    <property type="term" value="P:dUMP biosynthetic process"/>
    <property type="evidence" value="ECO:0007669"/>
    <property type="project" value="UniProtKB-UniPathway"/>
</dbReference>
<keyword evidence="12" id="KW-0004">4Fe-4S</keyword>